<evidence type="ECO:0000313" key="3">
    <source>
        <dbReference type="Proteomes" id="UP001172083"/>
    </source>
</evidence>
<reference evidence="2" key="1">
    <citation type="submission" date="2023-06" db="EMBL/GenBank/DDBJ databases">
        <title>Genomic of Agaribacillus aureum.</title>
        <authorList>
            <person name="Wang G."/>
        </authorList>
    </citation>
    <scope>NUCLEOTIDE SEQUENCE</scope>
    <source>
        <strain evidence="2">BMA12</strain>
    </source>
</reference>
<feature type="domain" description="KilA-N" evidence="1">
    <location>
        <begin position="3"/>
        <end position="136"/>
    </location>
</feature>
<dbReference type="SMART" id="SM01252">
    <property type="entry name" value="KilA-N"/>
    <property type="match status" value="1"/>
</dbReference>
<sequence>MVKTKKIEVENKVISIIEKNDNDYFSLTDMLKQKDGGVLVSKWLSNKNTIDFLGVWERLYNTNFNYTEFGIIMSEAGVNRFTLSVKQWIERTNAIGIMAKAGRYGGTYAHKDIAFELGSWISPEFKLLLIREFQRLKEAESNQYNLEWNVKRILTKTNYQFQTDAIKQHIIPENNYSKDSEWLVYAEEADLLNVALFNCTAKDWKEANPKHVKKGMNIRDFASINELVVLSNLENINALLIAQKMEKKERFDQLKLMANYQLNTLANKDHLKSVRKLSDNTFLDLKNLKE</sequence>
<dbReference type="EMBL" id="JAUJEB010000005">
    <property type="protein sequence ID" value="MDN5214835.1"/>
    <property type="molecule type" value="Genomic_DNA"/>
</dbReference>
<evidence type="ECO:0000313" key="2">
    <source>
        <dbReference type="EMBL" id="MDN5214835.1"/>
    </source>
</evidence>
<name>A0ABT8LDK1_9BACT</name>
<dbReference type="PROSITE" id="PS51301">
    <property type="entry name" value="KILA_N"/>
    <property type="match status" value="1"/>
</dbReference>
<comment type="caution">
    <text evidence="2">The sequence shown here is derived from an EMBL/GenBank/DDBJ whole genome shotgun (WGS) entry which is preliminary data.</text>
</comment>
<dbReference type="InterPro" id="IPR017880">
    <property type="entry name" value="KilA_N"/>
</dbReference>
<organism evidence="2 3">
    <name type="scientific">Agaribacillus aureus</name>
    <dbReference type="NCBI Taxonomy" id="3051825"/>
    <lineage>
        <taxon>Bacteria</taxon>
        <taxon>Pseudomonadati</taxon>
        <taxon>Bacteroidota</taxon>
        <taxon>Cytophagia</taxon>
        <taxon>Cytophagales</taxon>
        <taxon>Splendidivirgaceae</taxon>
        <taxon>Agaribacillus</taxon>
    </lineage>
</organism>
<dbReference type="Pfam" id="PF04383">
    <property type="entry name" value="KilA-N"/>
    <property type="match status" value="1"/>
</dbReference>
<evidence type="ECO:0000259" key="1">
    <source>
        <dbReference type="PROSITE" id="PS51301"/>
    </source>
</evidence>
<accession>A0ABT8LDK1</accession>
<keyword evidence="3" id="KW-1185">Reference proteome</keyword>
<dbReference type="Proteomes" id="UP001172083">
    <property type="component" value="Unassembled WGS sequence"/>
</dbReference>
<proteinExistence type="predicted"/>
<dbReference type="RefSeq" id="WP_346760173.1">
    <property type="nucleotide sequence ID" value="NZ_JAUJEB010000005.1"/>
</dbReference>
<protein>
    <submittedName>
        <fullName evidence="2">KilA-N domain-containing protein</fullName>
    </submittedName>
</protein>
<dbReference type="InterPro" id="IPR018004">
    <property type="entry name" value="KilA/APSES_HTH"/>
</dbReference>
<gene>
    <name evidence="2" type="ORF">QQ020_22335</name>
</gene>